<accession>A0ACC2U6W0</accession>
<dbReference type="Proteomes" id="UP001165960">
    <property type="component" value="Unassembled WGS sequence"/>
</dbReference>
<protein>
    <submittedName>
        <fullName evidence="1">Uncharacterized protein</fullName>
    </submittedName>
</protein>
<comment type="caution">
    <text evidence="1">The sequence shown here is derived from an EMBL/GenBank/DDBJ whole genome shotgun (WGS) entry which is preliminary data.</text>
</comment>
<organism evidence="1 2">
    <name type="scientific">Entomophthora muscae</name>
    <dbReference type="NCBI Taxonomy" id="34485"/>
    <lineage>
        <taxon>Eukaryota</taxon>
        <taxon>Fungi</taxon>
        <taxon>Fungi incertae sedis</taxon>
        <taxon>Zoopagomycota</taxon>
        <taxon>Entomophthoromycotina</taxon>
        <taxon>Entomophthoromycetes</taxon>
        <taxon>Entomophthorales</taxon>
        <taxon>Entomophthoraceae</taxon>
        <taxon>Entomophthora</taxon>
    </lineage>
</organism>
<name>A0ACC2U6W0_9FUNG</name>
<sequence>MLMLGIFSATVMFILAVLPFALEQGDTPSPPISEIRIHAIAQASNTISLKQPIPLNEQVLWTYNFKQSNTSQFTSYHFKPTNVNTAPYCFDTIYDSAKVKACEYEISRNYFFPEPTTPAQKTKCQIDICTTNITISSDHRPGIELSDITLPLKTLLGHTFHISTFPREYSIRYRSKYKAQFSWKPVQLVIQVDRYLPNPIPSIVHQYIFDILIEATLDAILFPLHDSKTQKPTSPIEYLK</sequence>
<evidence type="ECO:0000313" key="2">
    <source>
        <dbReference type="Proteomes" id="UP001165960"/>
    </source>
</evidence>
<gene>
    <name evidence="1" type="ORF">DSO57_1001829</name>
</gene>
<proteinExistence type="predicted"/>
<dbReference type="EMBL" id="QTSX02001424">
    <property type="protein sequence ID" value="KAJ9082763.1"/>
    <property type="molecule type" value="Genomic_DNA"/>
</dbReference>
<keyword evidence="2" id="KW-1185">Reference proteome</keyword>
<reference evidence="1" key="1">
    <citation type="submission" date="2022-04" db="EMBL/GenBank/DDBJ databases">
        <title>Genome of the entomopathogenic fungus Entomophthora muscae.</title>
        <authorList>
            <person name="Elya C."/>
            <person name="Lovett B.R."/>
            <person name="Lee E."/>
            <person name="Macias A.M."/>
            <person name="Hajek A.E."/>
            <person name="De Bivort B.L."/>
            <person name="Kasson M.T."/>
            <person name="De Fine Licht H.H."/>
            <person name="Stajich J.E."/>
        </authorList>
    </citation>
    <scope>NUCLEOTIDE SEQUENCE</scope>
    <source>
        <strain evidence="1">Berkeley</strain>
    </source>
</reference>
<evidence type="ECO:0000313" key="1">
    <source>
        <dbReference type="EMBL" id="KAJ9082763.1"/>
    </source>
</evidence>